<dbReference type="AlphaFoldDB" id="A0AB73N3E3"/>
<feature type="transmembrane region" description="Helical" evidence="1">
    <location>
        <begin position="52"/>
        <end position="73"/>
    </location>
</feature>
<comment type="caution">
    <text evidence="2">The sequence shown here is derived from an EMBL/GenBank/DDBJ whole genome shotgun (WGS) entry which is preliminary data.</text>
</comment>
<name>A0AB73N3E3_ENTFC</name>
<keyword evidence="1" id="KW-0472">Membrane</keyword>
<sequence length="187" mass="21569">MKEKPINKWSLYKNSMFGVVIFGVCAGLFLFILLQTVTLFSSNPTYGWRDSIALGMFAGGYGFLLLFSILTLSPIHGLIQLWKQERALNFSFSEEMEKHNITGSMYVDDQWFISTDEVKIAAIRRDYLQKIHKIKDPNGKKARLIITLITSNGKKLKLAGSYDNVKKFEHWYLQKDSISLNKQFEKN</sequence>
<evidence type="ECO:0000256" key="1">
    <source>
        <dbReference type="SAM" id="Phobius"/>
    </source>
</evidence>
<keyword evidence="1" id="KW-1133">Transmembrane helix</keyword>
<evidence type="ECO:0000313" key="2">
    <source>
        <dbReference type="EMBL" id="OTN99648.1"/>
    </source>
</evidence>
<dbReference type="EMBL" id="NGLB01000001">
    <property type="protein sequence ID" value="OTN99648.1"/>
    <property type="molecule type" value="Genomic_DNA"/>
</dbReference>
<protein>
    <submittedName>
        <fullName evidence="2">Uncharacterized protein</fullName>
    </submittedName>
</protein>
<organism evidence="2 3">
    <name type="scientific">Enterococcus faecium</name>
    <name type="common">Streptococcus faecium</name>
    <dbReference type="NCBI Taxonomy" id="1352"/>
    <lineage>
        <taxon>Bacteria</taxon>
        <taxon>Bacillati</taxon>
        <taxon>Bacillota</taxon>
        <taxon>Bacilli</taxon>
        <taxon>Lactobacillales</taxon>
        <taxon>Enterococcaceae</taxon>
        <taxon>Enterococcus</taxon>
    </lineage>
</organism>
<evidence type="ECO:0000313" key="3">
    <source>
        <dbReference type="Proteomes" id="UP000194737"/>
    </source>
</evidence>
<keyword evidence="1" id="KW-0812">Transmembrane</keyword>
<proteinExistence type="predicted"/>
<reference evidence="2 3" key="1">
    <citation type="submission" date="2017-05" db="EMBL/GenBank/DDBJ databases">
        <title>The Genome Sequence of Enterococcus faecium 6F2_DIV0138.</title>
        <authorList>
            <consortium name="The Broad Institute Genomics Platform"/>
            <consortium name="The Broad Institute Genomic Center for Infectious Diseases"/>
            <person name="Earl A."/>
            <person name="Manson A."/>
            <person name="Schwartman J."/>
            <person name="Gilmore M."/>
            <person name="Abouelleil A."/>
            <person name="Cao P."/>
            <person name="Chapman S."/>
            <person name="Cusick C."/>
            <person name="Shea T."/>
            <person name="Young S."/>
            <person name="Neafsey D."/>
            <person name="Nusbaum C."/>
            <person name="Birren B."/>
        </authorList>
    </citation>
    <scope>NUCLEOTIDE SEQUENCE [LARGE SCALE GENOMIC DNA]</scope>
    <source>
        <strain evidence="2 3">6F2_DIV0138</strain>
    </source>
</reference>
<gene>
    <name evidence="2" type="ORF">A5804_001139</name>
</gene>
<dbReference type="Proteomes" id="UP000194737">
    <property type="component" value="Unassembled WGS sequence"/>
</dbReference>
<accession>A0AB73N3E3</accession>
<feature type="transmembrane region" description="Helical" evidence="1">
    <location>
        <begin position="16"/>
        <end position="40"/>
    </location>
</feature>